<name>A0A511YK52_9FLAO</name>
<accession>A0A511YK52</accession>
<dbReference type="RefSeq" id="WP_146940529.1">
    <property type="nucleotide sequence ID" value="NZ_BJYJ01000004.1"/>
</dbReference>
<gene>
    <name evidence="2" type="ORF">CHA01nite_13190</name>
</gene>
<dbReference type="EMBL" id="BJYJ01000004">
    <property type="protein sequence ID" value="GEN75579.1"/>
    <property type="molecule type" value="Genomic_DNA"/>
</dbReference>
<sequence>MKRLIVFLFLSVSGWASAQKTELIKLNQNIKDKSSRTKSLTVIDNRPDKSIGTVTYKGETVDLKFPGSNLKSDIETWFAEDNKARGNNDIVLLLEEIKVSEFKETQLAKAKVKISSFINRNGRYYFINRYNNTLDFNPKLTPNVPRTISMALSTILSTLINDSYSHIAFSTPIAEADLNNYEAIVGKNIKYLNVPELASGVYTDFRSFYLQTPKEGYYVDKNKKGKVTGIKNRENLLISSEEIFGYVEDGKAYRLTPVGFLEMPKDDKGYYVVSSRQELFPPQNNNAMMIGAMTGGMLGALIGAAIDSSGSGRRNPNTELSNVYIDPLTGEYSF</sequence>
<dbReference type="OrthoDB" id="1273001at2"/>
<feature type="chain" id="PRO_5021981156" evidence="1">
    <location>
        <begin position="19"/>
        <end position="334"/>
    </location>
</feature>
<evidence type="ECO:0000313" key="3">
    <source>
        <dbReference type="Proteomes" id="UP000321863"/>
    </source>
</evidence>
<feature type="signal peptide" evidence="1">
    <location>
        <begin position="1"/>
        <end position="18"/>
    </location>
</feature>
<dbReference type="Proteomes" id="UP000321863">
    <property type="component" value="Unassembled WGS sequence"/>
</dbReference>
<reference evidence="2 3" key="1">
    <citation type="submission" date="2019-07" db="EMBL/GenBank/DDBJ databases">
        <title>Whole genome shotgun sequence of Chryseobacterium hagamense NBRC 105253.</title>
        <authorList>
            <person name="Hosoyama A."/>
            <person name="Uohara A."/>
            <person name="Ohji S."/>
            <person name="Ichikawa N."/>
        </authorList>
    </citation>
    <scope>NUCLEOTIDE SEQUENCE [LARGE SCALE GENOMIC DNA]</scope>
    <source>
        <strain evidence="2 3">NBRC 105253</strain>
    </source>
</reference>
<comment type="caution">
    <text evidence="2">The sequence shown here is derived from an EMBL/GenBank/DDBJ whole genome shotgun (WGS) entry which is preliminary data.</text>
</comment>
<proteinExistence type="predicted"/>
<protein>
    <submittedName>
        <fullName evidence="2">Uncharacterized protein</fullName>
    </submittedName>
</protein>
<dbReference type="AlphaFoldDB" id="A0A511YK52"/>
<keyword evidence="3" id="KW-1185">Reference proteome</keyword>
<evidence type="ECO:0000313" key="2">
    <source>
        <dbReference type="EMBL" id="GEN75579.1"/>
    </source>
</evidence>
<keyword evidence="1" id="KW-0732">Signal</keyword>
<organism evidence="2 3">
    <name type="scientific">Chryseobacterium hagamense</name>
    <dbReference type="NCBI Taxonomy" id="395935"/>
    <lineage>
        <taxon>Bacteria</taxon>
        <taxon>Pseudomonadati</taxon>
        <taxon>Bacteroidota</taxon>
        <taxon>Flavobacteriia</taxon>
        <taxon>Flavobacteriales</taxon>
        <taxon>Weeksellaceae</taxon>
        <taxon>Chryseobacterium group</taxon>
        <taxon>Chryseobacterium</taxon>
    </lineage>
</organism>
<evidence type="ECO:0000256" key="1">
    <source>
        <dbReference type="SAM" id="SignalP"/>
    </source>
</evidence>